<dbReference type="Gene3D" id="3.10.129.10">
    <property type="entry name" value="Hotdog Thioesterase"/>
    <property type="match status" value="1"/>
</dbReference>
<feature type="binding site" evidence="17">
    <location>
        <position position="265"/>
    </location>
    <ligand>
        <name>Zn(2+)</name>
        <dbReference type="ChEBI" id="CHEBI:29105"/>
    </ligand>
</feature>
<comment type="similarity">
    <text evidence="16">In the C-terminal section; belongs to the thioester dehydratase family.</text>
</comment>
<dbReference type="NCBIfam" id="TIGR00325">
    <property type="entry name" value="lpxC"/>
    <property type="match status" value="1"/>
</dbReference>
<dbReference type="Proteomes" id="UP000662783">
    <property type="component" value="Chromosome"/>
</dbReference>
<feature type="active site" evidence="18">
    <location>
        <position position="366"/>
    </location>
</feature>
<evidence type="ECO:0000256" key="3">
    <source>
        <dbReference type="ARBA" id="ARBA00004496"/>
    </source>
</evidence>
<evidence type="ECO:0000256" key="2">
    <source>
        <dbReference type="ARBA" id="ARBA00002923"/>
    </source>
</evidence>
<comment type="subcellular location">
    <subcellularLocation>
        <location evidence="3 18">Cytoplasm</location>
    </subcellularLocation>
</comment>
<accession>A0A974WKW5</accession>
<protein>
    <recommendedName>
        <fullName evidence="17 18">Multifunctional fusion protein</fullName>
    </recommendedName>
    <domain>
        <recommendedName>
            <fullName evidence="18">3-hydroxyacyl-[acyl-carrier-protein] dehydratase FabZ</fullName>
            <ecNumber evidence="18">4.2.1.59</ecNumber>
        </recommendedName>
        <alternativeName>
            <fullName evidence="18">(3R)-hydroxymyristoyl-[acyl-carrier-protein] dehydratase</fullName>
        </alternativeName>
        <alternativeName>
            <fullName evidence="18">Beta-hydroxyacyl-ACP dehydratase</fullName>
            <shortName evidence="18">(3R)-hydroxymyristoyl-ACP dehydrase</shortName>
        </alternativeName>
    </domain>
    <domain>
        <recommendedName>
            <fullName evidence="17">UDP-3-O-acyl-N-acetylglucosamine deacetylase</fullName>
            <shortName evidence="17">UDP-3-O-acyl-GlcNAc deacetylase</shortName>
            <ecNumber evidence="17">3.5.1.108</ecNumber>
        </recommendedName>
        <alternativeName>
            <fullName evidence="17">UDP-3-O-[R-3-hydroxymyristoyl]-N-acetylglucosamine deacetylase</fullName>
        </alternativeName>
    </domain>
</protein>
<evidence type="ECO:0000256" key="11">
    <source>
        <dbReference type="ARBA" id="ARBA00023098"/>
    </source>
</evidence>
<dbReference type="NCBIfam" id="NF000582">
    <property type="entry name" value="PRK00006.1"/>
    <property type="match status" value="1"/>
</dbReference>
<keyword evidence="5 18" id="KW-0963">Cytoplasm</keyword>
<evidence type="ECO:0000256" key="15">
    <source>
        <dbReference type="ARBA" id="ARBA00061221"/>
    </source>
</evidence>
<comment type="function">
    <text evidence="14 18">Involved in unsaturated fatty acids biosynthesis. Catalyzes the dehydration of short chain beta-hydroxyacyl-ACPs and long chain saturated and unsaturated beta-hydroxyacyl-ACPs.</text>
</comment>
<keyword evidence="7 17" id="KW-0441">Lipid A biosynthesis</keyword>
<dbReference type="CDD" id="cd01288">
    <property type="entry name" value="FabZ"/>
    <property type="match status" value="1"/>
</dbReference>
<evidence type="ECO:0000313" key="20">
    <source>
        <dbReference type="Proteomes" id="UP000662783"/>
    </source>
</evidence>
<dbReference type="InterPro" id="IPR004463">
    <property type="entry name" value="UDP-acyl_GlcNac_deAcase"/>
</dbReference>
<evidence type="ECO:0000256" key="4">
    <source>
        <dbReference type="ARBA" id="ARBA00005002"/>
    </source>
</evidence>
<evidence type="ECO:0000256" key="18">
    <source>
        <dbReference type="HAMAP-Rule" id="MF_00406"/>
    </source>
</evidence>
<dbReference type="GO" id="GO:0046872">
    <property type="term" value="F:metal ion binding"/>
    <property type="evidence" value="ECO:0007669"/>
    <property type="project" value="UniProtKB-KW"/>
</dbReference>
<feature type="binding site" evidence="17">
    <location>
        <position position="261"/>
    </location>
    <ligand>
        <name>Zn(2+)</name>
        <dbReference type="ChEBI" id="CHEBI:29105"/>
    </ligand>
</feature>
<dbReference type="GO" id="GO:0009245">
    <property type="term" value="P:lipid A biosynthetic process"/>
    <property type="evidence" value="ECO:0007669"/>
    <property type="project" value="UniProtKB-UniRule"/>
</dbReference>
<dbReference type="RefSeq" id="WP_205723608.1">
    <property type="nucleotide sequence ID" value="NZ_CP070608.1"/>
</dbReference>
<dbReference type="InterPro" id="IPR015870">
    <property type="entry name" value="UDP-acyl_N-AcGlcN_deAcase_N"/>
</dbReference>
<dbReference type="FunFam" id="3.10.129.10:FF:000001">
    <property type="entry name" value="3-hydroxyacyl-[acyl-carrier-protein] dehydratase FabZ"/>
    <property type="match status" value="1"/>
</dbReference>
<name>A0A974WKW5_9BACT</name>
<evidence type="ECO:0000256" key="8">
    <source>
        <dbReference type="ARBA" id="ARBA00022723"/>
    </source>
</evidence>
<dbReference type="InterPro" id="IPR029069">
    <property type="entry name" value="HotDog_dom_sf"/>
</dbReference>
<evidence type="ECO:0000256" key="14">
    <source>
        <dbReference type="ARBA" id="ARBA00025049"/>
    </source>
</evidence>
<dbReference type="SUPFAM" id="SSF54637">
    <property type="entry name" value="Thioesterase/thiol ester dehydrase-isomerase"/>
    <property type="match status" value="1"/>
</dbReference>
<dbReference type="GO" id="GO:0006633">
    <property type="term" value="P:fatty acid biosynthetic process"/>
    <property type="evidence" value="ECO:0007669"/>
    <property type="project" value="UniProtKB-UniRule"/>
</dbReference>
<keyword evidence="11 17" id="KW-0443">Lipid metabolism</keyword>
<evidence type="ECO:0000256" key="1">
    <source>
        <dbReference type="ARBA" id="ARBA00001947"/>
    </source>
</evidence>
<dbReference type="InterPro" id="IPR013114">
    <property type="entry name" value="FabA_FabZ"/>
</dbReference>
<evidence type="ECO:0000256" key="13">
    <source>
        <dbReference type="ARBA" id="ARBA00024535"/>
    </source>
</evidence>
<feature type="binding site" evidence="17">
    <location>
        <position position="79"/>
    </location>
    <ligand>
        <name>Zn(2+)</name>
        <dbReference type="ChEBI" id="CHEBI:29105"/>
    </ligand>
</feature>
<dbReference type="InterPro" id="IPR011334">
    <property type="entry name" value="UDP-acyl_GlcNac_deAcase_C"/>
</dbReference>
<dbReference type="GO" id="GO:0019171">
    <property type="term" value="F:(3R)-hydroxyacyl-[acyl-carrier-protein] dehydratase activity"/>
    <property type="evidence" value="ECO:0007669"/>
    <property type="project" value="UniProtKB-EC"/>
</dbReference>
<sequence>MKIKQHTIKKSVTLSGVGLHTGVTSNMTFVPAKPGHGIKFQRTDLEGQPTVDADADLVVDLSRGTTIEQSGARVNTVEHTLAALVGLEIDNVLIQLDGPEPPIMDGSSIQFVNILKEAGTEEQDALRDFFEVPDGIFYREPERDVEIAALPLDDYRLTVMVDYNSPVLGSQHASLTNISQFEKEIASCRTFCFLHELEMLHKNNLIKGGDLNNAIVVVDRIVKDNELDSLAKLFNKPKVEVKKEGILNNVELRYKNEPARHKLLDVIGDLALAGRPLKAQILAARPGHAANVAFAKKLKKAMAKSSKLNVPKYNPNLPPVYDINQITNILPHRYPFLLIDKIIHLDDESVSGVKNVTLNEPFFQGHFPGNPVMPGVLQIEAMAQIGGILVLNTVPDPENYWTYFLGIEGFRFRKMILPGDTLIIKCDLLAPIKRGIAKMTGRAYVGNTLVCEGTMTASIVRKDS</sequence>
<dbReference type="PANTHER" id="PTHR33694:SF1">
    <property type="entry name" value="UDP-3-O-ACYL-N-ACETYLGLUCOSAMINE DEACETYLASE 1, MITOCHONDRIAL-RELATED"/>
    <property type="match status" value="1"/>
</dbReference>
<keyword evidence="8 17" id="KW-0479">Metal-binding</keyword>
<dbReference type="HAMAP" id="MF_00406">
    <property type="entry name" value="FabZ"/>
    <property type="match status" value="1"/>
</dbReference>
<dbReference type="NCBIfam" id="NF009667">
    <property type="entry name" value="PRK13188.1"/>
    <property type="match status" value="1"/>
</dbReference>
<evidence type="ECO:0000256" key="17">
    <source>
        <dbReference type="HAMAP-Rule" id="MF_00388"/>
    </source>
</evidence>
<organism evidence="19 20">
    <name type="scientific">Fulvivirga lutea</name>
    <dbReference type="NCBI Taxonomy" id="2810512"/>
    <lineage>
        <taxon>Bacteria</taxon>
        <taxon>Pseudomonadati</taxon>
        <taxon>Bacteroidota</taxon>
        <taxon>Cytophagia</taxon>
        <taxon>Cytophagales</taxon>
        <taxon>Fulvivirgaceae</taxon>
        <taxon>Fulvivirga</taxon>
    </lineage>
</organism>
<keyword evidence="20" id="KW-1185">Reference proteome</keyword>
<evidence type="ECO:0000256" key="5">
    <source>
        <dbReference type="ARBA" id="ARBA00022490"/>
    </source>
</evidence>
<dbReference type="InterPro" id="IPR020568">
    <property type="entry name" value="Ribosomal_Su5_D2-typ_SF"/>
</dbReference>
<keyword evidence="9 17" id="KW-0378">Hydrolase</keyword>
<keyword evidence="12 18" id="KW-0456">Lyase</keyword>
<dbReference type="GO" id="GO:0016020">
    <property type="term" value="C:membrane"/>
    <property type="evidence" value="ECO:0007669"/>
    <property type="project" value="GOC"/>
</dbReference>
<gene>
    <name evidence="18" type="primary">fabZ</name>
    <name evidence="17" type="synonym">lpxC</name>
    <name evidence="19" type="ORF">JR347_08420</name>
</gene>
<comment type="similarity">
    <text evidence="18">Belongs to the thioester dehydratase family. FabZ subfamily.</text>
</comment>
<dbReference type="Gene3D" id="3.30.1700.10">
    <property type="entry name" value="lpxc deacetylase, domain 2"/>
    <property type="match status" value="1"/>
</dbReference>
<dbReference type="GO" id="GO:0005737">
    <property type="term" value="C:cytoplasm"/>
    <property type="evidence" value="ECO:0007669"/>
    <property type="project" value="UniProtKB-SubCell"/>
</dbReference>
<dbReference type="Pfam" id="PF03331">
    <property type="entry name" value="LpxC"/>
    <property type="match status" value="2"/>
</dbReference>
<comment type="catalytic activity">
    <reaction evidence="13 17">
        <text>a UDP-3-O-[(3R)-3-hydroxyacyl]-N-acetyl-alpha-D-glucosamine + H2O = a UDP-3-O-[(3R)-3-hydroxyacyl]-alpha-D-glucosamine + acetate</text>
        <dbReference type="Rhea" id="RHEA:67816"/>
        <dbReference type="ChEBI" id="CHEBI:15377"/>
        <dbReference type="ChEBI" id="CHEBI:30089"/>
        <dbReference type="ChEBI" id="CHEBI:137740"/>
        <dbReference type="ChEBI" id="CHEBI:173225"/>
        <dbReference type="EC" id="3.5.1.108"/>
    </reaction>
</comment>
<comment type="catalytic activity">
    <reaction evidence="18">
        <text>a (3R)-hydroxyacyl-[ACP] = a (2E)-enoyl-[ACP] + H2O</text>
        <dbReference type="Rhea" id="RHEA:13097"/>
        <dbReference type="Rhea" id="RHEA-COMP:9925"/>
        <dbReference type="Rhea" id="RHEA-COMP:9945"/>
        <dbReference type="ChEBI" id="CHEBI:15377"/>
        <dbReference type="ChEBI" id="CHEBI:78784"/>
        <dbReference type="ChEBI" id="CHEBI:78827"/>
        <dbReference type="EC" id="4.2.1.59"/>
    </reaction>
</comment>
<evidence type="ECO:0000313" key="19">
    <source>
        <dbReference type="EMBL" id="QSE99097.1"/>
    </source>
</evidence>
<dbReference type="AlphaFoldDB" id="A0A974WKW5"/>
<comment type="similarity">
    <text evidence="15">In the N-terminal section; belongs to the LpxC family.</text>
</comment>
<evidence type="ECO:0000256" key="9">
    <source>
        <dbReference type="ARBA" id="ARBA00022801"/>
    </source>
</evidence>
<feature type="active site" description="Proton donor" evidence="17">
    <location>
        <position position="288"/>
    </location>
</feature>
<dbReference type="InterPro" id="IPR010084">
    <property type="entry name" value="FabZ"/>
</dbReference>
<reference evidence="19" key="1">
    <citation type="submission" date="2021-02" db="EMBL/GenBank/DDBJ databases">
        <title>Fulvivirga sp. S481 isolated from sea water.</title>
        <authorList>
            <person name="Bae S.S."/>
            <person name="Baek K."/>
        </authorList>
    </citation>
    <scope>NUCLEOTIDE SEQUENCE</scope>
    <source>
        <strain evidence="19">S481</strain>
    </source>
</reference>
<comment type="cofactor">
    <cofactor evidence="1 17">
        <name>Zn(2+)</name>
        <dbReference type="ChEBI" id="CHEBI:29105"/>
    </cofactor>
</comment>
<evidence type="ECO:0000256" key="12">
    <source>
        <dbReference type="ARBA" id="ARBA00023239"/>
    </source>
</evidence>
<evidence type="ECO:0000256" key="16">
    <source>
        <dbReference type="ARBA" id="ARBA00061355"/>
    </source>
</evidence>
<dbReference type="EC" id="3.5.1.108" evidence="17"/>
<comment type="pathway">
    <text evidence="4 17">Glycolipid biosynthesis; lipid IV(A) biosynthesis; lipid IV(A) from (3R)-3-hydroxytetradecanoyl-[acyl-carrier-protein] and UDP-N-acetyl-alpha-D-glucosamine: step 2/6.</text>
</comment>
<comment type="function">
    <text evidence="2 17">Catalyzes the hydrolysis of UDP-3-O-myristoyl-N-acetylglucosamine to form UDP-3-O-myristoylglucosamine and acetate, the committed step in lipid A biosynthesis.</text>
</comment>
<dbReference type="SUPFAM" id="SSF54211">
    <property type="entry name" value="Ribosomal protein S5 domain 2-like"/>
    <property type="match status" value="2"/>
</dbReference>
<dbReference type="Pfam" id="PF07977">
    <property type="entry name" value="FabA"/>
    <property type="match status" value="1"/>
</dbReference>
<keyword evidence="10 17" id="KW-0862">Zinc</keyword>
<evidence type="ECO:0000256" key="6">
    <source>
        <dbReference type="ARBA" id="ARBA00022516"/>
    </source>
</evidence>
<dbReference type="EMBL" id="CP070608">
    <property type="protein sequence ID" value="QSE99097.1"/>
    <property type="molecule type" value="Genomic_DNA"/>
</dbReference>
<proteinExistence type="inferred from homology"/>
<dbReference type="GO" id="GO:0103117">
    <property type="term" value="F:UDP-3-O-acyl-N-acetylglucosamine deacetylase activity"/>
    <property type="evidence" value="ECO:0007669"/>
    <property type="project" value="UniProtKB-UniRule"/>
</dbReference>
<evidence type="ECO:0000256" key="7">
    <source>
        <dbReference type="ARBA" id="ARBA00022556"/>
    </source>
</evidence>
<comment type="similarity">
    <text evidence="17">Belongs to the LpxC family.</text>
</comment>
<dbReference type="HAMAP" id="MF_00388">
    <property type="entry name" value="LpxC"/>
    <property type="match status" value="1"/>
</dbReference>
<dbReference type="EC" id="4.2.1.59" evidence="18"/>
<dbReference type="KEGG" id="fuv:JR347_08420"/>
<dbReference type="Gene3D" id="3.30.230.20">
    <property type="entry name" value="lpxc deacetylase, domain 1"/>
    <property type="match status" value="1"/>
</dbReference>
<keyword evidence="6 17" id="KW-0444">Lipid biosynthesis</keyword>
<evidence type="ECO:0000256" key="10">
    <source>
        <dbReference type="ARBA" id="ARBA00022833"/>
    </source>
</evidence>
<dbReference type="NCBIfam" id="TIGR01750">
    <property type="entry name" value="fabZ"/>
    <property type="match status" value="1"/>
</dbReference>
<dbReference type="PANTHER" id="PTHR33694">
    <property type="entry name" value="UDP-3-O-ACYL-N-ACETYLGLUCOSAMINE DEACETYLASE 1, MITOCHONDRIAL-RELATED"/>
    <property type="match status" value="1"/>
</dbReference>